<evidence type="ECO:0000256" key="7">
    <source>
        <dbReference type="ARBA" id="ARBA00022801"/>
    </source>
</evidence>
<dbReference type="Gene3D" id="1.10.287.500">
    <property type="entry name" value="Helix hairpin bin"/>
    <property type="match status" value="1"/>
</dbReference>
<organism evidence="12 13">
    <name type="scientific">Candidatus Anaerobiospirillum pullistercoris</name>
    <dbReference type="NCBI Taxonomy" id="2838452"/>
    <lineage>
        <taxon>Bacteria</taxon>
        <taxon>Pseudomonadati</taxon>
        <taxon>Pseudomonadota</taxon>
        <taxon>Gammaproteobacteria</taxon>
        <taxon>Aeromonadales</taxon>
        <taxon>Succinivibrionaceae</taxon>
        <taxon>Anaerobiospirillum</taxon>
    </lineage>
</organism>
<dbReference type="PANTHER" id="PTHR43693:SF1">
    <property type="entry name" value="PROTEIN PHOSPHATASE CHEZ"/>
    <property type="match status" value="1"/>
</dbReference>
<keyword evidence="5 10" id="KW-0145">Chemotaxis</keyword>
<evidence type="ECO:0000256" key="2">
    <source>
        <dbReference type="ARBA" id="ARBA00005908"/>
    </source>
</evidence>
<comment type="caution">
    <text evidence="12">The sequence shown here is derived from an EMBL/GenBank/DDBJ whole genome shotgun (WGS) entry which is preliminary data.</text>
</comment>
<dbReference type="AlphaFoldDB" id="A0A9D2B242"/>
<dbReference type="Pfam" id="PF04344">
    <property type="entry name" value="CheZ"/>
    <property type="match status" value="1"/>
</dbReference>
<dbReference type="EC" id="3.1.3.-" evidence="10"/>
<comment type="subunit">
    <text evidence="10">Homodimer.</text>
</comment>
<dbReference type="Proteomes" id="UP000886829">
    <property type="component" value="Unassembled WGS sequence"/>
</dbReference>
<dbReference type="PIRSF" id="PIRSF002884">
    <property type="entry name" value="CheZ"/>
    <property type="match status" value="1"/>
</dbReference>
<gene>
    <name evidence="12" type="ORF">H9850_09420</name>
</gene>
<keyword evidence="4 10" id="KW-0963">Cytoplasm</keyword>
<keyword evidence="7 10" id="KW-0378">Hydrolase</keyword>
<keyword evidence="8 10" id="KW-0904">Protein phosphatase</keyword>
<evidence type="ECO:0000313" key="12">
    <source>
        <dbReference type="EMBL" id="HIX57671.1"/>
    </source>
</evidence>
<feature type="site" description="Enhances dephosphorylation of CheY-P" evidence="11">
    <location>
        <position position="194"/>
    </location>
</feature>
<comment type="subcellular location">
    <subcellularLocation>
        <location evidence="1 10">Cytoplasm</location>
    </subcellularLocation>
</comment>
<dbReference type="SUPFAM" id="SSF75708">
    <property type="entry name" value="Chemotaxis phosphatase CheZ"/>
    <property type="match status" value="1"/>
</dbReference>
<evidence type="ECO:0000256" key="5">
    <source>
        <dbReference type="ARBA" id="ARBA00022500"/>
    </source>
</evidence>
<evidence type="ECO:0000256" key="10">
    <source>
        <dbReference type="PIRNR" id="PIRNR002884"/>
    </source>
</evidence>
<evidence type="ECO:0000313" key="13">
    <source>
        <dbReference type="Proteomes" id="UP000886829"/>
    </source>
</evidence>
<dbReference type="GO" id="GO:0009288">
    <property type="term" value="C:bacterial-type flagellum"/>
    <property type="evidence" value="ECO:0007669"/>
    <property type="project" value="InterPro"/>
</dbReference>
<sequence length="266" mass="29564">MSEDLKTGAALSDAGVAAAGAGGDKPLITLEDAREIVMLLEAGMQQEADKKLLAITQKHEESFYQQVGCLTRDLHTAVQKFAYDPRLREITDEEIPNASERLRYIITVTDKAATRTLDAVDKCTPIALALKSSIDDLMPIWKHLMNGRIDRFEFVFLCHRIDDLLKKTASDASDLSNQLNEILMAQDFQDLTGQMIQRVVGLITEVEDKLVEFLRFFGQYTPVQDQERMKQKAIEAQGPALGSQIEDNTAAASQDEVDDLLASLGF</sequence>
<dbReference type="InterPro" id="IPR007439">
    <property type="entry name" value="Chemotax_Pase_CheZ"/>
</dbReference>
<dbReference type="GO" id="GO:0005737">
    <property type="term" value="C:cytoplasm"/>
    <property type="evidence" value="ECO:0007669"/>
    <property type="project" value="UniProtKB-SubCell"/>
</dbReference>
<comment type="function">
    <text evidence="10">Plays an important role in bacterial chemotaxis signal transduction pathway by accelerating the dephosphorylation of phosphorylated CheY (CheY-P).</text>
</comment>
<dbReference type="GO" id="GO:0097588">
    <property type="term" value="P:archaeal or bacterial-type flagellum-dependent cell motility"/>
    <property type="evidence" value="ECO:0007669"/>
    <property type="project" value="UniProtKB-KW"/>
</dbReference>
<name>A0A9D2B242_9GAMM</name>
<dbReference type="GO" id="GO:0004721">
    <property type="term" value="F:phosphoprotein phosphatase activity"/>
    <property type="evidence" value="ECO:0007669"/>
    <property type="project" value="UniProtKB-KW"/>
</dbReference>
<comment type="similarity">
    <text evidence="2 10">Belongs to the CheZ family.</text>
</comment>
<accession>A0A9D2B242</accession>
<dbReference type="PANTHER" id="PTHR43693">
    <property type="entry name" value="PROTEIN PHOSPHATASE CHEZ"/>
    <property type="match status" value="1"/>
</dbReference>
<evidence type="ECO:0000256" key="11">
    <source>
        <dbReference type="PIRSR" id="PIRSR002884-1"/>
    </source>
</evidence>
<keyword evidence="6 10" id="KW-0283">Flagellar rotation</keyword>
<proteinExistence type="inferred from homology"/>
<evidence type="ECO:0000256" key="9">
    <source>
        <dbReference type="ARBA" id="ARBA00029599"/>
    </source>
</evidence>
<evidence type="ECO:0000256" key="4">
    <source>
        <dbReference type="ARBA" id="ARBA00022490"/>
    </source>
</evidence>
<dbReference type="GO" id="GO:0050920">
    <property type="term" value="P:regulation of chemotaxis"/>
    <property type="evidence" value="ECO:0007669"/>
    <property type="project" value="InterPro"/>
</dbReference>
<reference evidence="12" key="1">
    <citation type="journal article" date="2021" name="PeerJ">
        <title>Extensive microbial diversity within the chicken gut microbiome revealed by metagenomics and culture.</title>
        <authorList>
            <person name="Gilroy R."/>
            <person name="Ravi A."/>
            <person name="Getino M."/>
            <person name="Pursley I."/>
            <person name="Horton D.L."/>
            <person name="Alikhan N.F."/>
            <person name="Baker D."/>
            <person name="Gharbi K."/>
            <person name="Hall N."/>
            <person name="Watson M."/>
            <person name="Adriaenssens E.M."/>
            <person name="Foster-Nyarko E."/>
            <person name="Jarju S."/>
            <person name="Secka A."/>
            <person name="Antonio M."/>
            <person name="Oren A."/>
            <person name="Chaudhuri R.R."/>
            <person name="La Ragione R."/>
            <person name="Hildebrand F."/>
            <person name="Pallen M.J."/>
        </authorList>
    </citation>
    <scope>NUCLEOTIDE SEQUENCE</scope>
    <source>
        <strain evidence="12">USASDec5-558</strain>
    </source>
</reference>
<evidence type="ECO:0000256" key="8">
    <source>
        <dbReference type="ARBA" id="ARBA00022912"/>
    </source>
</evidence>
<dbReference type="InterPro" id="IPR050992">
    <property type="entry name" value="CheZ_family_phosphatases"/>
</dbReference>
<protein>
    <recommendedName>
        <fullName evidence="3 10">Protein phosphatase CheZ</fullName>
        <ecNumber evidence="10">3.1.3.-</ecNumber>
    </recommendedName>
    <alternativeName>
        <fullName evidence="9 10">Chemotaxis protein CheZ</fullName>
    </alternativeName>
</protein>
<dbReference type="EMBL" id="DXEV01000185">
    <property type="protein sequence ID" value="HIX57671.1"/>
    <property type="molecule type" value="Genomic_DNA"/>
</dbReference>
<dbReference type="GO" id="GO:0006935">
    <property type="term" value="P:chemotaxis"/>
    <property type="evidence" value="ECO:0007669"/>
    <property type="project" value="UniProtKB-KW"/>
</dbReference>
<evidence type="ECO:0000256" key="1">
    <source>
        <dbReference type="ARBA" id="ARBA00004496"/>
    </source>
</evidence>
<evidence type="ECO:0000256" key="6">
    <source>
        <dbReference type="ARBA" id="ARBA00022779"/>
    </source>
</evidence>
<evidence type="ECO:0000256" key="3">
    <source>
        <dbReference type="ARBA" id="ARBA00018484"/>
    </source>
</evidence>
<reference evidence="12" key="2">
    <citation type="submission" date="2021-04" db="EMBL/GenBank/DDBJ databases">
        <authorList>
            <person name="Gilroy R."/>
        </authorList>
    </citation>
    <scope>NUCLEOTIDE SEQUENCE</scope>
    <source>
        <strain evidence="12">USASDec5-558</strain>
    </source>
</reference>